<name>A0A2W5WLI8_9MICO</name>
<comment type="caution">
    <text evidence="2">The sequence shown here is derived from an EMBL/GenBank/DDBJ whole genome shotgun (WGS) entry which is preliminary data.</text>
</comment>
<dbReference type="AlphaFoldDB" id="A0A2W5WLI8"/>
<evidence type="ECO:0000313" key="2">
    <source>
        <dbReference type="EMBL" id="PZR51862.1"/>
    </source>
</evidence>
<proteinExistence type="predicted"/>
<keyword evidence="1" id="KW-0472">Membrane</keyword>
<evidence type="ECO:0000313" key="3">
    <source>
        <dbReference type="Proteomes" id="UP000248783"/>
    </source>
</evidence>
<reference evidence="2 3" key="1">
    <citation type="submission" date="2018-06" db="EMBL/GenBank/DDBJ databases">
        <title>Whole genome sequencing of a novel hydrocarbon degrading bacterial strain, PW21 isolated from oil contaminated produced water sample.</title>
        <authorList>
            <person name="Nagkirti P."/>
            <person name="Shaikh A."/>
            <person name="Gowdaman V."/>
            <person name="Engineer A.E."/>
            <person name="Dagar S."/>
            <person name="Dhakephalkar P.K."/>
        </authorList>
    </citation>
    <scope>NUCLEOTIDE SEQUENCE [LARGE SCALE GENOMIC DNA]</scope>
    <source>
        <strain evidence="2 3">PW21</strain>
    </source>
</reference>
<dbReference type="Proteomes" id="UP000248783">
    <property type="component" value="Unassembled WGS sequence"/>
</dbReference>
<dbReference type="RefSeq" id="WP_111252014.1">
    <property type="nucleotide sequence ID" value="NZ_QKWH01000015.1"/>
</dbReference>
<organism evidence="2 3">
    <name type="scientific">Xylanimonas oleitrophica</name>
    <dbReference type="NCBI Taxonomy" id="2607479"/>
    <lineage>
        <taxon>Bacteria</taxon>
        <taxon>Bacillati</taxon>
        <taxon>Actinomycetota</taxon>
        <taxon>Actinomycetes</taxon>
        <taxon>Micrococcales</taxon>
        <taxon>Promicromonosporaceae</taxon>
        <taxon>Xylanimonas</taxon>
    </lineage>
</organism>
<sequence length="73" mass="7857">MTRTFVRTQVAVQKAFERRALARGEAGQGTLEFLGIAMIAVVLVGAIVWAVNQFNLASKVQEQLNQIGTPQGG</sequence>
<keyword evidence="1" id="KW-1133">Transmembrane helix</keyword>
<keyword evidence="3" id="KW-1185">Reference proteome</keyword>
<gene>
    <name evidence="2" type="ORF">DNL40_14725</name>
</gene>
<dbReference type="EMBL" id="QKWH01000015">
    <property type="protein sequence ID" value="PZR51862.1"/>
    <property type="molecule type" value="Genomic_DNA"/>
</dbReference>
<keyword evidence="1" id="KW-0812">Transmembrane</keyword>
<feature type="transmembrane region" description="Helical" evidence="1">
    <location>
        <begin position="33"/>
        <end position="51"/>
    </location>
</feature>
<protein>
    <submittedName>
        <fullName evidence="2">Uncharacterized protein</fullName>
    </submittedName>
</protein>
<accession>A0A2W5WLI8</accession>
<evidence type="ECO:0000256" key="1">
    <source>
        <dbReference type="SAM" id="Phobius"/>
    </source>
</evidence>